<dbReference type="EMBL" id="CAADFK010000045">
    <property type="protein sequence ID" value="VFK13269.1"/>
    <property type="molecule type" value="Genomic_DNA"/>
</dbReference>
<dbReference type="InterPro" id="IPR041664">
    <property type="entry name" value="AAA_16"/>
</dbReference>
<dbReference type="Pfam" id="PF13191">
    <property type="entry name" value="AAA_16"/>
    <property type="match status" value="1"/>
</dbReference>
<dbReference type="Gene3D" id="3.40.50.300">
    <property type="entry name" value="P-loop containing nucleotide triphosphate hydrolases"/>
    <property type="match status" value="1"/>
</dbReference>
<dbReference type="InterPro" id="IPR027417">
    <property type="entry name" value="P-loop_NTPase"/>
</dbReference>
<protein>
    <submittedName>
        <fullName evidence="3">AAA ATPase domain-containing protein</fullName>
    </submittedName>
</protein>
<gene>
    <name evidence="3" type="ORF">BECKLPF1236B_GA0070989_104525</name>
</gene>
<evidence type="ECO:0000259" key="2">
    <source>
        <dbReference type="Pfam" id="PF13191"/>
    </source>
</evidence>
<evidence type="ECO:0000313" key="3">
    <source>
        <dbReference type="EMBL" id="VFK13269.1"/>
    </source>
</evidence>
<sequence>MEGRLETPIDHPSSISDHGPMNNPQSNFRAQFGEYGKGGFLPLAERLDRIQPGENPFVVSDALPENAPAFFGRDRVMFGIFATLLHPRSGCVNLLGERGMGKSSLLNQVFATLRDEERLISIFADVRVWPAEYTPAAFFSDLHQAILPVLPSLSSQEALEADADDGKKRKKPALVGPPVDPGAPVGDYGGFQDFIRRRNGFYRFVLILDEFEAMLDGSRFDKEFFENLRELGITPEYKFGYLLASRQSLSELQRRYPDLESAAFGDIFGLPHAVGALQPEETTKPLRELWQRSLGKSLSQEDIARIQEEAGSHPALIQMLSWEIWRICAGEHPLDSERIKRQLWDYFRQLWEDRSQAEKDALFGVLDGKTDPDNATLWDLRQRGLLTKDNALFSQLFRDFMTQSVDRERSEALARDPPGGSEWLNEGVECIADMARDIAGAYL</sequence>
<accession>A0A450W8A4</accession>
<dbReference type="AlphaFoldDB" id="A0A450W8A4"/>
<feature type="domain" description="Orc1-like AAA ATPase" evidence="2">
    <location>
        <begin position="70"/>
        <end position="219"/>
    </location>
</feature>
<proteinExistence type="predicted"/>
<dbReference type="SUPFAM" id="SSF52540">
    <property type="entry name" value="P-loop containing nucleoside triphosphate hydrolases"/>
    <property type="match status" value="1"/>
</dbReference>
<name>A0A450W8A4_9GAMM</name>
<organism evidence="3">
    <name type="scientific">Candidatus Kentrum sp. LPFa</name>
    <dbReference type="NCBI Taxonomy" id="2126335"/>
    <lineage>
        <taxon>Bacteria</taxon>
        <taxon>Pseudomonadati</taxon>
        <taxon>Pseudomonadota</taxon>
        <taxon>Gammaproteobacteria</taxon>
        <taxon>Candidatus Kentrum</taxon>
    </lineage>
</organism>
<feature type="region of interest" description="Disordered" evidence="1">
    <location>
        <begin position="161"/>
        <end position="181"/>
    </location>
</feature>
<evidence type="ECO:0000256" key="1">
    <source>
        <dbReference type="SAM" id="MobiDB-lite"/>
    </source>
</evidence>
<feature type="region of interest" description="Disordered" evidence="1">
    <location>
        <begin position="1"/>
        <end position="28"/>
    </location>
</feature>
<reference evidence="3" key="1">
    <citation type="submission" date="2019-02" db="EMBL/GenBank/DDBJ databases">
        <authorList>
            <person name="Gruber-Vodicka R. H."/>
            <person name="Seah K. B. B."/>
        </authorList>
    </citation>
    <scope>NUCLEOTIDE SEQUENCE</scope>
    <source>
        <strain evidence="3">BECK_S313</strain>
    </source>
</reference>